<dbReference type="EMBL" id="SRLO01010237">
    <property type="protein sequence ID" value="TNN26451.1"/>
    <property type="molecule type" value="Genomic_DNA"/>
</dbReference>
<protein>
    <submittedName>
        <fullName evidence="2">Uncharacterized protein</fullName>
    </submittedName>
</protein>
<accession>A0A4Z2ECI3</accession>
<comment type="caution">
    <text evidence="2">The sequence shown here is derived from an EMBL/GenBank/DDBJ whole genome shotgun (WGS) entry which is preliminary data.</text>
</comment>
<sequence>MSFTFLRSAILVFLSSDTVEPGYVNRITLDRSTGSLVLRNLTVKDSGKYELIIIPYGAEQIQVTAELWRCRVS</sequence>
<proteinExistence type="predicted"/>
<dbReference type="SUPFAM" id="SSF48726">
    <property type="entry name" value="Immunoglobulin"/>
    <property type="match status" value="1"/>
</dbReference>
<feature type="signal peptide" evidence="1">
    <location>
        <begin position="1"/>
        <end position="21"/>
    </location>
</feature>
<dbReference type="OrthoDB" id="10012075at2759"/>
<keyword evidence="3" id="KW-1185">Reference proteome</keyword>
<organism evidence="2 3">
    <name type="scientific">Liparis tanakae</name>
    <name type="common">Tanaka's snailfish</name>
    <dbReference type="NCBI Taxonomy" id="230148"/>
    <lineage>
        <taxon>Eukaryota</taxon>
        <taxon>Metazoa</taxon>
        <taxon>Chordata</taxon>
        <taxon>Craniata</taxon>
        <taxon>Vertebrata</taxon>
        <taxon>Euteleostomi</taxon>
        <taxon>Actinopterygii</taxon>
        <taxon>Neopterygii</taxon>
        <taxon>Teleostei</taxon>
        <taxon>Neoteleostei</taxon>
        <taxon>Acanthomorphata</taxon>
        <taxon>Eupercaria</taxon>
        <taxon>Perciformes</taxon>
        <taxon>Cottioidei</taxon>
        <taxon>Cottales</taxon>
        <taxon>Liparidae</taxon>
        <taxon>Liparis</taxon>
    </lineage>
</organism>
<name>A0A4Z2ECI3_9TELE</name>
<evidence type="ECO:0000313" key="2">
    <source>
        <dbReference type="EMBL" id="TNN26451.1"/>
    </source>
</evidence>
<evidence type="ECO:0000313" key="3">
    <source>
        <dbReference type="Proteomes" id="UP000314294"/>
    </source>
</evidence>
<reference evidence="2 3" key="1">
    <citation type="submission" date="2019-03" db="EMBL/GenBank/DDBJ databases">
        <title>First draft genome of Liparis tanakae, snailfish: a comprehensive survey of snailfish specific genes.</title>
        <authorList>
            <person name="Kim W."/>
            <person name="Song I."/>
            <person name="Jeong J.-H."/>
            <person name="Kim D."/>
            <person name="Kim S."/>
            <person name="Ryu S."/>
            <person name="Song J.Y."/>
            <person name="Lee S.K."/>
        </authorList>
    </citation>
    <scope>NUCLEOTIDE SEQUENCE [LARGE SCALE GENOMIC DNA]</scope>
    <source>
        <tissue evidence="2">Muscle</tissue>
    </source>
</reference>
<keyword evidence="1" id="KW-0732">Signal</keyword>
<evidence type="ECO:0000256" key="1">
    <source>
        <dbReference type="SAM" id="SignalP"/>
    </source>
</evidence>
<dbReference type="InterPro" id="IPR013783">
    <property type="entry name" value="Ig-like_fold"/>
</dbReference>
<gene>
    <name evidence="2" type="ORF">EYF80_063412</name>
</gene>
<feature type="chain" id="PRO_5021261416" evidence="1">
    <location>
        <begin position="22"/>
        <end position="73"/>
    </location>
</feature>
<dbReference type="InterPro" id="IPR036179">
    <property type="entry name" value="Ig-like_dom_sf"/>
</dbReference>
<dbReference type="AlphaFoldDB" id="A0A4Z2ECI3"/>
<dbReference type="Proteomes" id="UP000314294">
    <property type="component" value="Unassembled WGS sequence"/>
</dbReference>
<dbReference type="Gene3D" id="2.60.40.10">
    <property type="entry name" value="Immunoglobulins"/>
    <property type="match status" value="1"/>
</dbReference>